<evidence type="ECO:0000313" key="1">
    <source>
        <dbReference type="EMBL" id="AQK86432.1"/>
    </source>
</evidence>
<sequence length="56" mass="6711">MRRRRYSRLFTKSISRNQNGPDSLFFRPRIPLHRPKDPPRYCIHCSGELQTRLLAA</sequence>
<name>A0A1D6M5R8_MAIZE</name>
<proteinExistence type="predicted"/>
<protein>
    <submittedName>
        <fullName evidence="1">Uncharacterized protein</fullName>
    </submittedName>
</protein>
<organism evidence="1">
    <name type="scientific">Zea mays</name>
    <name type="common">Maize</name>
    <dbReference type="NCBI Taxonomy" id="4577"/>
    <lineage>
        <taxon>Eukaryota</taxon>
        <taxon>Viridiplantae</taxon>
        <taxon>Streptophyta</taxon>
        <taxon>Embryophyta</taxon>
        <taxon>Tracheophyta</taxon>
        <taxon>Spermatophyta</taxon>
        <taxon>Magnoliopsida</taxon>
        <taxon>Liliopsida</taxon>
        <taxon>Poales</taxon>
        <taxon>Poaceae</taxon>
        <taxon>PACMAD clade</taxon>
        <taxon>Panicoideae</taxon>
        <taxon>Andropogonodae</taxon>
        <taxon>Andropogoneae</taxon>
        <taxon>Tripsacinae</taxon>
        <taxon>Zea</taxon>
    </lineage>
</organism>
<dbReference type="AlphaFoldDB" id="A0A1D6M5R8"/>
<gene>
    <name evidence="1" type="ORF">ZEAMMB73_Zm00001d038364</name>
</gene>
<accession>A0A1D6M5R8</accession>
<reference evidence="1" key="1">
    <citation type="submission" date="2015-12" db="EMBL/GenBank/DDBJ databases">
        <title>Update maize B73 reference genome by single molecule sequencing technologies.</title>
        <authorList>
            <consortium name="Maize Genome Sequencing Project"/>
            <person name="Ware D."/>
        </authorList>
    </citation>
    <scope>NUCLEOTIDE SEQUENCE</scope>
    <source>
        <tissue evidence="1">Seedling</tissue>
    </source>
</reference>
<dbReference type="EMBL" id="CM000782">
    <property type="protein sequence ID" value="AQK86432.1"/>
    <property type="molecule type" value="Genomic_DNA"/>
</dbReference>